<comment type="caution">
    <text evidence="3">The sequence shown here is derived from an EMBL/GenBank/DDBJ whole genome shotgun (WGS) entry which is preliminary data.</text>
</comment>
<evidence type="ECO:0000313" key="4">
    <source>
        <dbReference type="Proteomes" id="UP001201873"/>
    </source>
</evidence>
<dbReference type="Proteomes" id="UP001201873">
    <property type="component" value="Unassembled WGS sequence"/>
</dbReference>
<name>A0ABT0K0J9_9ACTN</name>
<keyword evidence="4" id="KW-1185">Reference proteome</keyword>
<keyword evidence="2" id="KW-0812">Transmembrane</keyword>
<keyword evidence="2" id="KW-1133">Transmembrane helix</keyword>
<feature type="region of interest" description="Disordered" evidence="1">
    <location>
        <begin position="111"/>
        <end position="155"/>
    </location>
</feature>
<keyword evidence="2" id="KW-0472">Membrane</keyword>
<feature type="transmembrane region" description="Helical" evidence="2">
    <location>
        <begin position="83"/>
        <end position="104"/>
    </location>
</feature>
<evidence type="ECO:0000256" key="2">
    <source>
        <dbReference type="SAM" id="Phobius"/>
    </source>
</evidence>
<protein>
    <submittedName>
        <fullName evidence="3">Uncharacterized protein</fullName>
    </submittedName>
</protein>
<organism evidence="3 4">
    <name type="scientific">Frankia umida</name>
    <dbReference type="NCBI Taxonomy" id="573489"/>
    <lineage>
        <taxon>Bacteria</taxon>
        <taxon>Bacillati</taxon>
        <taxon>Actinomycetota</taxon>
        <taxon>Actinomycetes</taxon>
        <taxon>Frankiales</taxon>
        <taxon>Frankiaceae</taxon>
        <taxon>Frankia</taxon>
    </lineage>
</organism>
<evidence type="ECO:0000256" key="1">
    <source>
        <dbReference type="SAM" id="MobiDB-lite"/>
    </source>
</evidence>
<feature type="compositionally biased region" description="Low complexity" evidence="1">
    <location>
        <begin position="117"/>
        <end position="126"/>
    </location>
</feature>
<feature type="compositionally biased region" description="Polar residues" evidence="1">
    <location>
        <begin position="136"/>
        <end position="147"/>
    </location>
</feature>
<proteinExistence type="predicted"/>
<reference evidence="3 4" key="1">
    <citation type="submission" date="2022-04" db="EMBL/GenBank/DDBJ databases">
        <title>Genome diversity in the genus Frankia.</title>
        <authorList>
            <person name="Carlos-Shanley C."/>
            <person name="Hahn D."/>
        </authorList>
    </citation>
    <scope>NUCLEOTIDE SEQUENCE [LARGE SCALE GENOMIC DNA]</scope>
    <source>
        <strain evidence="3 4">Ag45/Mut15</strain>
    </source>
</reference>
<evidence type="ECO:0000313" key="3">
    <source>
        <dbReference type="EMBL" id="MCK9877309.1"/>
    </source>
</evidence>
<dbReference type="EMBL" id="JALKFT010000016">
    <property type="protein sequence ID" value="MCK9877309.1"/>
    <property type="molecule type" value="Genomic_DNA"/>
</dbReference>
<gene>
    <name evidence="3" type="ORF">MXD59_16255</name>
</gene>
<accession>A0ABT0K0J9</accession>
<sequence length="330" mass="33980">MDSVAAAPDAGQLWTALRDALDSSWQGRAVLAQLRTDRAGGLHSLRALLADAPPPPVAVLVTGYGVDNLIRAAETANARRQPLALLIAAGAVVLAVAVIVAVVLSTRGSKDPAASVTTSRRSTSTSAQPQPVLPSGPTTTAPSSRTPVGTGPIVGDLADTTVQETASRRLENASWATFTRRGFSYRVRAVMVHTVTVVGDSAPPGYHKLLFLAEVSNVQTDRPAPLPVVTGGGGIDEIDVARTLVSDASGGCDSPFSSLAGGGDDQCAMSVHQVDSQTDPGGKQIPAGASTYTLLDTVENVPDTVPDSQVALYMSDDQGHDITYARVPLG</sequence>